<evidence type="ECO:0000313" key="2">
    <source>
        <dbReference type="Proteomes" id="UP000008909"/>
    </source>
</evidence>
<organism evidence="1 2">
    <name type="scientific">Clonorchis sinensis</name>
    <name type="common">Chinese liver fluke</name>
    <dbReference type="NCBI Taxonomy" id="79923"/>
    <lineage>
        <taxon>Eukaryota</taxon>
        <taxon>Metazoa</taxon>
        <taxon>Spiralia</taxon>
        <taxon>Lophotrochozoa</taxon>
        <taxon>Platyhelminthes</taxon>
        <taxon>Trematoda</taxon>
        <taxon>Digenea</taxon>
        <taxon>Opisthorchiida</taxon>
        <taxon>Opisthorchiata</taxon>
        <taxon>Opisthorchiidae</taxon>
        <taxon>Clonorchis</taxon>
    </lineage>
</organism>
<evidence type="ECO:0000313" key="1">
    <source>
        <dbReference type="EMBL" id="GAA51531.1"/>
    </source>
</evidence>
<dbReference type="AlphaFoldDB" id="G7YEZ8"/>
<name>G7YEZ8_CLOSI</name>
<accession>G7YEZ8</accession>
<dbReference type="Proteomes" id="UP000008909">
    <property type="component" value="Unassembled WGS sequence"/>
</dbReference>
<gene>
    <name evidence="1" type="ORF">CLF_106343</name>
</gene>
<reference key="2">
    <citation type="submission" date="2011-10" db="EMBL/GenBank/DDBJ databases">
        <title>The genome and transcriptome sequence of Clonorchis sinensis provide insights into the carcinogenic liver fluke.</title>
        <authorList>
            <person name="Wang X."/>
            <person name="Huang Y."/>
            <person name="Chen W."/>
            <person name="Liu H."/>
            <person name="Guo L."/>
            <person name="Chen Y."/>
            <person name="Luo F."/>
            <person name="Zhou W."/>
            <person name="Sun J."/>
            <person name="Mao Q."/>
            <person name="Liang P."/>
            <person name="Zhou C."/>
            <person name="Tian Y."/>
            <person name="Men J."/>
            <person name="Lv X."/>
            <person name="Huang L."/>
            <person name="Zhou J."/>
            <person name="Hu Y."/>
            <person name="Li R."/>
            <person name="Zhang F."/>
            <person name="Lei H."/>
            <person name="Li X."/>
            <person name="Hu X."/>
            <person name="Liang C."/>
            <person name="Xu J."/>
            <person name="Wu Z."/>
            <person name="Yu X."/>
        </authorList>
    </citation>
    <scope>NUCLEOTIDE SEQUENCE</scope>
    <source>
        <strain>Henan</strain>
    </source>
</reference>
<sequence>MFGSNERFSGLKGTPPGGGWGQMQKLIVIAGRYYEKPLTNLVFAEENVCQLMDKTNPSIALGLGEVHPRTLKGTELTLAKHFQLVLRQPLDEGNLPSPWKEGMSRRPTKLHHGKSAQTSFSVLRMIRCNFPRITRMNFQMPYGVYVRPLIEYANRVVYSGRNKGVTLIECVQRAAAKTVAGLKSVDYETHVAVLCHFTSEYRRLRGDLILSCALTVVSHIRKVNHFVLCVYGSFSGDAQPAGRKIRVKSFCDIKVAKRYVANGHDTCRPHSRRQLVHNESINCILLPHYFLEYVEQFMHKTKPFTVHERTHNRTPGTHAIRYQEGVQDKTALDSQCFAYRFLSENTLCLPASSDSSTFRWSWRSPAASVIHP</sequence>
<protein>
    <submittedName>
        <fullName evidence="1">Uncharacterized protein</fullName>
    </submittedName>
</protein>
<reference evidence="1" key="1">
    <citation type="journal article" date="2011" name="Genome Biol.">
        <title>The draft genome of the carcinogenic human liver fluke Clonorchis sinensis.</title>
        <authorList>
            <person name="Wang X."/>
            <person name="Chen W."/>
            <person name="Huang Y."/>
            <person name="Sun J."/>
            <person name="Men J."/>
            <person name="Liu H."/>
            <person name="Luo F."/>
            <person name="Guo L."/>
            <person name="Lv X."/>
            <person name="Deng C."/>
            <person name="Zhou C."/>
            <person name="Fan Y."/>
            <person name="Li X."/>
            <person name="Huang L."/>
            <person name="Hu Y."/>
            <person name="Liang C."/>
            <person name="Hu X."/>
            <person name="Xu J."/>
            <person name="Yu X."/>
        </authorList>
    </citation>
    <scope>NUCLEOTIDE SEQUENCE [LARGE SCALE GENOMIC DNA]</scope>
    <source>
        <strain evidence="1">Henan</strain>
    </source>
</reference>
<keyword evidence="2" id="KW-1185">Reference proteome</keyword>
<dbReference type="EMBL" id="DF143165">
    <property type="protein sequence ID" value="GAA51531.1"/>
    <property type="molecule type" value="Genomic_DNA"/>
</dbReference>
<proteinExistence type="predicted"/>